<gene>
    <name evidence="2" type="ORF">BGE01nite_54730</name>
</gene>
<protein>
    <submittedName>
        <fullName evidence="2">N-acetyltransferase</fullName>
    </submittedName>
</protein>
<dbReference type="AlphaFoldDB" id="A0A512MHH4"/>
<name>A0A512MHH4_9BACT</name>
<evidence type="ECO:0000313" key="3">
    <source>
        <dbReference type="Proteomes" id="UP000321577"/>
    </source>
</evidence>
<dbReference type="OrthoDB" id="9798081at2"/>
<keyword evidence="3" id="KW-1185">Reference proteome</keyword>
<dbReference type="PROSITE" id="PS51186">
    <property type="entry name" value="GNAT"/>
    <property type="match status" value="1"/>
</dbReference>
<organism evidence="2 3">
    <name type="scientific">Brevifollis gellanilyticus</name>
    <dbReference type="NCBI Taxonomy" id="748831"/>
    <lineage>
        <taxon>Bacteria</taxon>
        <taxon>Pseudomonadati</taxon>
        <taxon>Verrucomicrobiota</taxon>
        <taxon>Verrucomicrobiia</taxon>
        <taxon>Verrucomicrobiales</taxon>
        <taxon>Verrucomicrobiaceae</taxon>
    </lineage>
</organism>
<feature type="domain" description="N-acetyltransferase" evidence="1">
    <location>
        <begin position="11"/>
        <end position="178"/>
    </location>
</feature>
<dbReference type="PANTHER" id="PTHR43792">
    <property type="entry name" value="GNAT FAMILY, PUTATIVE (AFU_ORTHOLOGUE AFUA_3G00765)-RELATED-RELATED"/>
    <property type="match status" value="1"/>
</dbReference>
<dbReference type="Gene3D" id="3.40.630.30">
    <property type="match status" value="1"/>
</dbReference>
<proteinExistence type="predicted"/>
<evidence type="ECO:0000259" key="1">
    <source>
        <dbReference type="PROSITE" id="PS51186"/>
    </source>
</evidence>
<dbReference type="InterPro" id="IPR016181">
    <property type="entry name" value="Acyl_CoA_acyltransferase"/>
</dbReference>
<dbReference type="InterPro" id="IPR000182">
    <property type="entry name" value="GNAT_dom"/>
</dbReference>
<reference evidence="2 3" key="1">
    <citation type="submission" date="2019-07" db="EMBL/GenBank/DDBJ databases">
        <title>Whole genome shotgun sequence of Brevifollis gellanilyticus NBRC 108608.</title>
        <authorList>
            <person name="Hosoyama A."/>
            <person name="Uohara A."/>
            <person name="Ohji S."/>
            <person name="Ichikawa N."/>
        </authorList>
    </citation>
    <scope>NUCLEOTIDE SEQUENCE [LARGE SCALE GENOMIC DNA]</scope>
    <source>
        <strain evidence="2 3">NBRC 108608</strain>
    </source>
</reference>
<accession>A0A512MHH4</accession>
<dbReference type="PANTHER" id="PTHR43792:SF1">
    <property type="entry name" value="N-ACETYLTRANSFERASE DOMAIN-CONTAINING PROTEIN"/>
    <property type="match status" value="1"/>
</dbReference>
<dbReference type="RefSeq" id="WP_146855815.1">
    <property type="nucleotide sequence ID" value="NZ_BKAG01000075.1"/>
</dbReference>
<dbReference type="GO" id="GO:0016747">
    <property type="term" value="F:acyltransferase activity, transferring groups other than amino-acyl groups"/>
    <property type="evidence" value="ECO:0007669"/>
    <property type="project" value="InterPro"/>
</dbReference>
<comment type="caution">
    <text evidence="2">The sequence shown here is derived from an EMBL/GenBank/DDBJ whole genome shotgun (WGS) entry which is preliminary data.</text>
</comment>
<dbReference type="EMBL" id="BKAG01000075">
    <property type="protein sequence ID" value="GEP46182.1"/>
    <property type="molecule type" value="Genomic_DNA"/>
</dbReference>
<dbReference type="SUPFAM" id="SSF55729">
    <property type="entry name" value="Acyl-CoA N-acyltransferases (Nat)"/>
    <property type="match status" value="1"/>
</dbReference>
<keyword evidence="2" id="KW-0808">Transferase</keyword>
<dbReference type="InterPro" id="IPR051531">
    <property type="entry name" value="N-acetyltransferase"/>
</dbReference>
<dbReference type="Pfam" id="PF13302">
    <property type="entry name" value="Acetyltransf_3"/>
    <property type="match status" value="1"/>
</dbReference>
<sequence length="210" mass="24256">MSLGLPSFPVTLLRQWREEDLEAFTEMNADPEVMRFFPRVLTAEESRVSLQRLREGIDQRGWGLWAVQVEGELAGFTGLAEPRFIAPFTPCVEIGWRLRRAFWGRGIAHAAALQAMNHAFDVLRLEELVSFTAAGNDRSRKLMERLGFTRDPQEDFLHPSLPEGHPLRLHVLYRKRRKEWVVETSTARESERLMERGLQSAASRAQSRER</sequence>
<dbReference type="Proteomes" id="UP000321577">
    <property type="component" value="Unassembled WGS sequence"/>
</dbReference>
<evidence type="ECO:0000313" key="2">
    <source>
        <dbReference type="EMBL" id="GEP46182.1"/>
    </source>
</evidence>